<feature type="compositionally biased region" description="Low complexity" evidence="2">
    <location>
        <begin position="128"/>
        <end position="147"/>
    </location>
</feature>
<organism evidence="4 5">
    <name type="scientific">Actinomyces gaoshouyii</name>
    <dbReference type="NCBI Taxonomy" id="1960083"/>
    <lineage>
        <taxon>Bacteria</taxon>
        <taxon>Bacillati</taxon>
        <taxon>Actinomycetota</taxon>
        <taxon>Actinomycetes</taxon>
        <taxon>Actinomycetales</taxon>
        <taxon>Actinomycetaceae</taxon>
        <taxon>Actinomyces</taxon>
    </lineage>
</organism>
<evidence type="ECO:0000256" key="2">
    <source>
        <dbReference type="SAM" id="MobiDB-lite"/>
    </source>
</evidence>
<dbReference type="EMBL" id="BMNJ01000002">
    <property type="protein sequence ID" value="GGO95999.1"/>
    <property type="molecule type" value="Genomic_DNA"/>
</dbReference>
<dbReference type="Pfam" id="PF01575">
    <property type="entry name" value="MaoC_dehydratas"/>
    <property type="match status" value="1"/>
</dbReference>
<dbReference type="InterPro" id="IPR002539">
    <property type="entry name" value="MaoC-like_dom"/>
</dbReference>
<feature type="region of interest" description="Disordered" evidence="2">
    <location>
        <begin position="128"/>
        <end position="152"/>
    </location>
</feature>
<comment type="caution">
    <text evidence="4">The sequence shown here is derived from an EMBL/GenBank/DDBJ whole genome shotgun (WGS) entry which is preliminary data.</text>
</comment>
<evidence type="ECO:0000313" key="5">
    <source>
        <dbReference type="Proteomes" id="UP000614239"/>
    </source>
</evidence>
<sequence length="265" mass="26833">MSASSPTSPELVGLRHAQEVIEGILTRSGVDDAEADARQGAGAIAPALVALILIRGMIVPWEGLIHRRCRITPAPGGAAHPAPPRTRRTIRGGWELIEVTAEVVVDAAARLPPLAGAPLLQVHHGLARRLSPAPRSAPRSSTGTATAGEGGTAVGRRLHLSAEDAIVWAGATGDDNPIHLHPGAARRAGLGTGDADVVAHGLLLAALSLGVAPPAPTEPAGLDLLFPAALAVGPTGAGLIVDDDGSCWSAAGARRVLRRRSTGLG</sequence>
<dbReference type="Gene3D" id="3.10.129.10">
    <property type="entry name" value="Hotdog Thioesterase"/>
    <property type="match status" value="1"/>
</dbReference>
<keyword evidence="5" id="KW-1185">Reference proteome</keyword>
<evidence type="ECO:0000313" key="4">
    <source>
        <dbReference type="EMBL" id="GGO95999.1"/>
    </source>
</evidence>
<evidence type="ECO:0000256" key="1">
    <source>
        <dbReference type="ARBA" id="ARBA00005254"/>
    </source>
</evidence>
<dbReference type="AlphaFoldDB" id="A0A8H9H8P5"/>
<name>A0A8H9H8P5_9ACTO</name>
<dbReference type="RefSeq" id="WP_080463485.1">
    <property type="nucleotide sequence ID" value="NZ_BMNJ01000002.1"/>
</dbReference>
<dbReference type="SUPFAM" id="SSF54637">
    <property type="entry name" value="Thioesterase/thiol ester dehydrase-isomerase"/>
    <property type="match status" value="1"/>
</dbReference>
<proteinExistence type="inferred from homology"/>
<dbReference type="Proteomes" id="UP000614239">
    <property type="component" value="Unassembled WGS sequence"/>
</dbReference>
<protein>
    <recommendedName>
        <fullName evidence="3">MaoC-like domain-containing protein</fullName>
    </recommendedName>
</protein>
<evidence type="ECO:0000259" key="3">
    <source>
        <dbReference type="Pfam" id="PF01575"/>
    </source>
</evidence>
<dbReference type="InterPro" id="IPR029069">
    <property type="entry name" value="HotDog_dom_sf"/>
</dbReference>
<feature type="domain" description="MaoC-like" evidence="3">
    <location>
        <begin position="157"/>
        <end position="211"/>
    </location>
</feature>
<comment type="similarity">
    <text evidence="1">Belongs to the enoyl-CoA hydratase/isomerase family.</text>
</comment>
<gene>
    <name evidence="4" type="ORF">GCM10011612_05130</name>
</gene>
<reference evidence="4" key="2">
    <citation type="submission" date="2020-09" db="EMBL/GenBank/DDBJ databases">
        <authorList>
            <person name="Sun Q."/>
            <person name="Zhou Y."/>
        </authorList>
    </citation>
    <scope>NUCLEOTIDE SEQUENCE</scope>
    <source>
        <strain evidence="4">CGMCC 4.7372</strain>
    </source>
</reference>
<accession>A0A8H9H8P5</accession>
<reference evidence="4" key="1">
    <citation type="journal article" date="2014" name="Int. J. Syst. Evol. Microbiol.">
        <title>Complete genome sequence of Corynebacterium casei LMG S-19264T (=DSM 44701T), isolated from a smear-ripened cheese.</title>
        <authorList>
            <consortium name="US DOE Joint Genome Institute (JGI-PGF)"/>
            <person name="Walter F."/>
            <person name="Albersmeier A."/>
            <person name="Kalinowski J."/>
            <person name="Ruckert C."/>
        </authorList>
    </citation>
    <scope>NUCLEOTIDE SEQUENCE</scope>
    <source>
        <strain evidence="4">CGMCC 4.7372</strain>
    </source>
</reference>